<evidence type="ECO:0000313" key="2">
    <source>
        <dbReference type="Proteomes" id="UP001239111"/>
    </source>
</evidence>
<organism evidence="1 2">
    <name type="scientific">Eretmocerus hayati</name>
    <dbReference type="NCBI Taxonomy" id="131215"/>
    <lineage>
        <taxon>Eukaryota</taxon>
        <taxon>Metazoa</taxon>
        <taxon>Ecdysozoa</taxon>
        <taxon>Arthropoda</taxon>
        <taxon>Hexapoda</taxon>
        <taxon>Insecta</taxon>
        <taxon>Pterygota</taxon>
        <taxon>Neoptera</taxon>
        <taxon>Endopterygota</taxon>
        <taxon>Hymenoptera</taxon>
        <taxon>Apocrita</taxon>
        <taxon>Proctotrupomorpha</taxon>
        <taxon>Chalcidoidea</taxon>
        <taxon>Aphelinidae</taxon>
        <taxon>Aphelininae</taxon>
        <taxon>Eretmocerus</taxon>
    </lineage>
</organism>
<name>A0ACC2PIJ6_9HYME</name>
<proteinExistence type="predicted"/>
<accession>A0ACC2PIJ6</accession>
<keyword evidence="2" id="KW-1185">Reference proteome</keyword>
<sequence>MGVQLFLFIVTVLLVNWPICEAAEDRMDHLLNYIREEMSVFKVNIITPTSGDRTPLVDEIIQGTNQNFVSNNLNYDNLTLIQDPVLLEDRMKIYGFEKIFERNALTMGIIECKNGSSVMRDMFTMLKYFHALNPLTRGKYILNLITKERVNLTSFFQRAWSQAFLDLTVLEWIQKSANSFVTARMISNSTAIERVIVHSFNPFNNTINREILMQHTVIFPNKVKDLHKFPLVVYNAAFFDPSSEYISLIENFCWSLNCELRQIGEPESEETFGSEIPEIVADLLFPHMSLISAINGRFKNECKIGDYYWHHFLAVQLPITKSRHFYLRRRKTYEQNISFAALATFGGLFFTAWLFATWTILLKFKQRNWSFLNILTAQMGSSIEHQGRMKLSERIYQMSIYIATLMIVTIGSDYMYQIFILHPTLPEITTIRDLADSNINLTMDFSDYTISRQILSNMIDNDSSLSKIFNITWSHEKMQESDEFCKRIWSAKPILDESINLCIDFSTNDELIIRSDKQWKIDKIQEPIVVDMQVLLLGRISFYKDPLQTLIYKYAQIGLMKKWGEAVHAGEYEHAVRANYSTVKIDENEEMPLQEQLQPVLLIGYIFGAAVLIFEFIWKYFIEKTELGGLVNAFYRDSRQSSATRGIKTWNPTMSVPQKLNVKILPWKFDDEQTQISARESLKAPKNNVHRVEVVAAEIHHHSSKVGRAMITE</sequence>
<dbReference type="EMBL" id="CM056741">
    <property type="protein sequence ID" value="KAJ8682414.1"/>
    <property type="molecule type" value="Genomic_DNA"/>
</dbReference>
<evidence type="ECO:0000313" key="1">
    <source>
        <dbReference type="EMBL" id="KAJ8682414.1"/>
    </source>
</evidence>
<dbReference type="Proteomes" id="UP001239111">
    <property type="component" value="Chromosome 1"/>
</dbReference>
<protein>
    <submittedName>
        <fullName evidence="1">Uncharacterized protein</fullName>
    </submittedName>
</protein>
<gene>
    <name evidence="1" type="ORF">QAD02_018206</name>
</gene>
<reference evidence="1" key="1">
    <citation type="submission" date="2023-04" db="EMBL/GenBank/DDBJ databases">
        <title>A chromosome-level genome assembly of the parasitoid wasp Eretmocerus hayati.</title>
        <authorList>
            <person name="Zhong Y."/>
            <person name="Liu S."/>
            <person name="Liu Y."/>
        </authorList>
    </citation>
    <scope>NUCLEOTIDE SEQUENCE</scope>
    <source>
        <strain evidence="1">ZJU_SS_LIU_2023</strain>
    </source>
</reference>
<comment type="caution">
    <text evidence="1">The sequence shown here is derived from an EMBL/GenBank/DDBJ whole genome shotgun (WGS) entry which is preliminary data.</text>
</comment>